<name>A0ABD0KIJ2_9CAEN</name>
<dbReference type="AlphaFoldDB" id="A0ABD0KIJ2"/>
<gene>
    <name evidence="1" type="ORF">BaRGS_00021992</name>
</gene>
<dbReference type="Proteomes" id="UP001519460">
    <property type="component" value="Unassembled WGS sequence"/>
</dbReference>
<evidence type="ECO:0000313" key="2">
    <source>
        <dbReference type="Proteomes" id="UP001519460"/>
    </source>
</evidence>
<keyword evidence="2" id="KW-1185">Reference proteome</keyword>
<accession>A0ABD0KIJ2</accession>
<reference evidence="1 2" key="1">
    <citation type="journal article" date="2023" name="Sci. Data">
        <title>Genome assembly of the Korean intertidal mud-creeper Batillaria attramentaria.</title>
        <authorList>
            <person name="Patra A.K."/>
            <person name="Ho P.T."/>
            <person name="Jun S."/>
            <person name="Lee S.J."/>
            <person name="Kim Y."/>
            <person name="Won Y.J."/>
        </authorList>
    </citation>
    <scope>NUCLEOTIDE SEQUENCE [LARGE SCALE GENOMIC DNA]</scope>
    <source>
        <strain evidence="1">Wonlab-2016</strain>
    </source>
</reference>
<evidence type="ECO:0000313" key="1">
    <source>
        <dbReference type="EMBL" id="KAK7486845.1"/>
    </source>
</evidence>
<proteinExistence type="predicted"/>
<dbReference type="EMBL" id="JACVVK020000173">
    <property type="protein sequence ID" value="KAK7486845.1"/>
    <property type="molecule type" value="Genomic_DNA"/>
</dbReference>
<protein>
    <submittedName>
        <fullName evidence="1">Uncharacterized protein</fullName>
    </submittedName>
</protein>
<sequence length="89" mass="10153">MHVTCKQQWDLQPNISKLIEMSAHDNLISASALNSIHSRGYLFTDMRPHFIGPLKRSWNLSPSHRRVISYSVVFDLTLTLLSKVSTAPF</sequence>
<comment type="caution">
    <text evidence="1">The sequence shown here is derived from an EMBL/GenBank/DDBJ whole genome shotgun (WGS) entry which is preliminary data.</text>
</comment>
<organism evidence="1 2">
    <name type="scientific">Batillaria attramentaria</name>
    <dbReference type="NCBI Taxonomy" id="370345"/>
    <lineage>
        <taxon>Eukaryota</taxon>
        <taxon>Metazoa</taxon>
        <taxon>Spiralia</taxon>
        <taxon>Lophotrochozoa</taxon>
        <taxon>Mollusca</taxon>
        <taxon>Gastropoda</taxon>
        <taxon>Caenogastropoda</taxon>
        <taxon>Sorbeoconcha</taxon>
        <taxon>Cerithioidea</taxon>
        <taxon>Batillariidae</taxon>
        <taxon>Batillaria</taxon>
    </lineage>
</organism>